<feature type="compositionally biased region" description="Acidic residues" evidence="7">
    <location>
        <begin position="929"/>
        <end position="954"/>
    </location>
</feature>
<feature type="region of interest" description="Disordered" evidence="7">
    <location>
        <begin position="1786"/>
        <end position="1850"/>
    </location>
</feature>
<dbReference type="InParanoid" id="A0A0G4FFZ7"/>
<evidence type="ECO:0000256" key="8">
    <source>
        <dbReference type="SAM" id="Phobius"/>
    </source>
</evidence>
<feature type="region of interest" description="Disordered" evidence="7">
    <location>
        <begin position="2131"/>
        <end position="2162"/>
    </location>
</feature>
<dbReference type="InterPro" id="IPR035892">
    <property type="entry name" value="C2_domain_sf"/>
</dbReference>
<dbReference type="OrthoDB" id="440140at2759"/>
<feature type="transmembrane region" description="Helical" evidence="8">
    <location>
        <begin position="2692"/>
        <end position="2711"/>
    </location>
</feature>
<feature type="region of interest" description="Disordered" evidence="7">
    <location>
        <begin position="811"/>
        <end position="964"/>
    </location>
</feature>
<proteinExistence type="predicted"/>
<sequence>MKNTLMWKAANAASVISELSKGLQKDEPKTLEHELAKKQAKMMLNWCSAPQPEEENIYSIERDVHDPPAYLRLTVLSASNLAIGDITSSDPYVVVHFQGKSHKTRVVPKSLNPVWNDTWETEIIGKQGELLFKVFDYDFLSKDDLLGTASLPIGTTDRRINRELLELENVPGNKDSRLFVAYQVTDSLENAPDLVKLSTSAPIEESNLVQRYCLAVTVLDMKVDRPMKNTIVVPKLILGDRREGQTILGPPAKLKDGRVAALGENQEGWTHIFEFDADRARLLSYKLRVEILTASEALLDQCTRERRREAQFLERQRRQEERQRMRDHAQELKKIKHEERKQMRKFKWSLLSIKADNAARGGGGGGLAHTVTMPEEEADPAAASAGGLNLDLESPPMPLSPPDRLASLHQQQQGGDKTRSDSRRYSVGSQERVEWTNWLDDKEHQGGIGVRETPLLQLLGAWEDTLDVVEAELEESKEVRAMVGVAFDRIHERGSAQLMIDLYVSEDGPHKYVYDIKAPPRSKGVWAGGKGSAPKPFWLYAYADNLPEMDKAWSKTMVGRLCDPFLRVSIGRDRAETARLVKMQRRVAWQPIQIQIRGEQRTKIEIDLLDDDSMGPMKMEELIGSLALWSIRPNKRQWYHLYGGCVHSSRPDHELAMIRGGIVPPSTYRGSLCLSWDTRRPSRKRNWPPTDDTTPMRLEVRLFRGLYITDPAFRGQEVLVTVQVAGCAIPKPHAMPKKKTQFERMLERSMRRTQKGQLWVESEEGDLGEYDPADMTGDILTFPGRVNQHGVLRFYSTDDVKAAVEANAAREAERAKRHKQFIQDRTKRRQAQERAKQAQQRGRRSSFADTFGRLSIFGGAGASSVSPSPSSPSVSPPSRPPDTARVASPATHRSRSAPVDTARSAMDAPDTPEQVAAAAAAAGGQETDKESDEDEDGEGEDGEDGSSVFDDSELWEQPTGDPFGDRIAWVQRVSRDLTVLPQVQYVYIYIKVRGQEWQPPKIFARLDLHDRKSRKRRSSSAAFDSDHESNVDEEEEDRQSDIGSLRGDDGDDFNVRRAQSGGQYGPLMSDGSPSPRWCRLHWDQSVVATPESAIQSNFAGCVLGWARLVPLKTIAQREQHRRAAAAVGLPRPAALSLEEGRAYFDDADIDKASDDQWNEDEHEHGQHDHDREQQQQDNGAKAAPGHGPPLCGMFVPSASGAGGGARGSGGVVEEDEGGMLPIYHEREAREAVKEVWLHADILQGRNIPPMDEDGLVDPMWEILVEDKTVWPARDQIPKSMNPSFLHRTAVPISVYIPPNPSPVRARGGAATGGAGGVPSSCLVDCSLPLPPVVLQLKDRDVGFVESFEKIGQTVEWTPNVLDTEASSYADAALHPGLRDRHLNSAHRPMWYLFTDEPPLDLSAADRPAWRQRTKILCALGYSCIGPGQQDGARREKERQRERGKKRRKGVDCEYAVRPITMGEEDRYYRFRLDLLGVRRVPDDQAPTRPKLLVSTWCGETEVGMDETQLPELQIKTDPPTRDEFREFKTKFRRLALGHTETLDNLDELQLFSPPGARGGGGGPSIVSSSNVSRMGGGANDPVIIPSPHRFLGLRLDLPPFRSPPLPYLVDPTTSQPHAILPDVTFRFRTDTWTILRGTKDLGTLSLPLQGYLHHAKEGGTLEDLCFFTGKKAGLPVVPEKRAAVMAGDVREGGGGGGEGVRVVRGAGGSRLSRLRVKRAVSTYEVTVDVFSEMEGELMYDEDIFIGRHLRDQDIFFITDDLGRTETFYFNAGDFYANNPLEADTPFENPILRVNPNDYGYGHSAPDPEDEPIDPTRYGQYPAPSPQPAPNASRPAPATAQLQGGPPVDPFMSAAAILDQNVANDRWPASGADKDSASERSGSSLVSRALRGLGGGYRRSSVRDIHVPDWMRTSAGTPSHRPMVASKSLGFYEWEFNRTFVRPVGHVISDRIPGSHIMLIRDPSDRRILRESFTMISLKSLIEGEVVWRSSQSEFAKEGEPVCVVRNCDDKLFYPIAVPSFDIRDPHEGAYYVRRTITERWKEAVREMLVGCEVANGHEKPIRVRVGQFVLRLRRIMRREGFDRPQAGRGVDWFGAMGAVPLINLNHRLFWGDARKSIGQLKGSITVEEQKADGVEGGEAVNEDTPELPIAGTTARPSGTKTPVAKVMSARSTQDSLTPLPEKALLAGTVPLDKLWHSEPLAVHLYVLSARNLVSMEGTPSPQMSPFFVASLGSQEYRSTDTSSDTTTTTATAQMPRGSTNTASPSFYRHVVFQARVPGDAELRVRVFDRRAMGEELIGEARIDVEDRWLAYKREMQTVGPHEIGGAFLAPKRPFPVEILPLLKSGSSQHLGLPTGTLRAIVDLVPEEETSLYDEIPIEDCVRTEEFQLRMVVWNVENITIFKDLARRNDVTVEVTLIVTHFNGRRVAYSERTDVHKFAQDMANFNYRILFPITLPAYHVELVVKLVDIDTLSTDELIYAPRSYELDHLCRVALQRQVNGDLPLPALNVQVRFSPPPVSKIDAGQLGACVRMTWCVISEFVCCCFLDCIPQPYGNRVRPCFPKDEDEDDLEAPVLSTYEVAQEEPPRHEAPKQKGFFPLGMKKCARRMGCHRWRRPPMNRPATLHAQVQLVPKSLADGEPVGDGRNEPNRNPHLPPPRDRLDWSLAFRQPFNFIRMLIGPDNYNCIKFCCCSIILITFCAFIALVIAQLIAVNRRPRYLLVDEWQDDIIHQGGQAAANESLPAGAIAMADVLQEDAGSGVGGGG</sequence>
<feature type="region of interest" description="Disordered" evidence="7">
    <location>
        <begin position="378"/>
        <end position="428"/>
    </location>
</feature>
<comment type="subcellular location">
    <subcellularLocation>
        <location evidence="1">Membrane</location>
        <topology evidence="1">Single-pass membrane protein</topology>
    </subcellularLocation>
</comment>
<dbReference type="InterPro" id="IPR037721">
    <property type="entry name" value="Ferlin"/>
</dbReference>
<dbReference type="GO" id="GO:0007009">
    <property type="term" value="P:plasma membrane organization"/>
    <property type="evidence" value="ECO:0007669"/>
    <property type="project" value="TreeGrafter"/>
</dbReference>
<evidence type="ECO:0000259" key="9">
    <source>
        <dbReference type="PROSITE" id="PS50004"/>
    </source>
</evidence>
<evidence type="ECO:0000256" key="1">
    <source>
        <dbReference type="ARBA" id="ARBA00004167"/>
    </source>
</evidence>
<feature type="compositionally biased region" description="Low complexity" evidence="7">
    <location>
        <begin position="1829"/>
        <end position="1839"/>
    </location>
</feature>
<feature type="region of interest" description="Disordered" evidence="7">
    <location>
        <begin position="1155"/>
        <end position="1213"/>
    </location>
</feature>
<evidence type="ECO:0000256" key="4">
    <source>
        <dbReference type="ARBA" id="ARBA00022989"/>
    </source>
</evidence>
<dbReference type="PROSITE" id="PS50004">
    <property type="entry name" value="C2"/>
    <property type="match status" value="2"/>
</dbReference>
<evidence type="ECO:0000256" key="6">
    <source>
        <dbReference type="SAM" id="Coils"/>
    </source>
</evidence>
<dbReference type="SUPFAM" id="SSF49562">
    <property type="entry name" value="C2 domain (Calcium/lipid-binding domain, CaLB)"/>
    <property type="match status" value="2"/>
</dbReference>
<evidence type="ECO:0000256" key="5">
    <source>
        <dbReference type="ARBA" id="ARBA00023136"/>
    </source>
</evidence>
<keyword evidence="5 8" id="KW-0472">Membrane</keyword>
<dbReference type="VEuPathDB" id="CryptoDB:Vbra_22627"/>
<evidence type="ECO:0000256" key="2">
    <source>
        <dbReference type="ARBA" id="ARBA00022692"/>
    </source>
</evidence>
<feature type="domain" description="C2" evidence="9">
    <location>
        <begin position="2181"/>
        <end position="2318"/>
    </location>
</feature>
<evidence type="ECO:0000313" key="11">
    <source>
        <dbReference type="Proteomes" id="UP000041254"/>
    </source>
</evidence>
<dbReference type="EMBL" id="CDMY01000434">
    <property type="protein sequence ID" value="CEM12164.1"/>
    <property type="molecule type" value="Genomic_DNA"/>
</dbReference>
<organism evidence="10 11">
    <name type="scientific">Vitrella brassicaformis (strain CCMP3155)</name>
    <dbReference type="NCBI Taxonomy" id="1169540"/>
    <lineage>
        <taxon>Eukaryota</taxon>
        <taxon>Sar</taxon>
        <taxon>Alveolata</taxon>
        <taxon>Colpodellida</taxon>
        <taxon>Vitrellaceae</taxon>
        <taxon>Vitrella</taxon>
    </lineage>
</organism>
<dbReference type="SMART" id="SM00239">
    <property type="entry name" value="C2"/>
    <property type="match status" value="2"/>
</dbReference>
<reference evidence="10 11" key="1">
    <citation type="submission" date="2014-11" db="EMBL/GenBank/DDBJ databases">
        <authorList>
            <person name="Zhu J."/>
            <person name="Qi W."/>
            <person name="Song R."/>
        </authorList>
    </citation>
    <scope>NUCLEOTIDE SEQUENCE [LARGE SCALE GENOMIC DNA]</scope>
</reference>
<name>A0A0G4FFZ7_VITBC</name>
<dbReference type="STRING" id="1169540.A0A0G4FFZ7"/>
<keyword evidence="11" id="KW-1185">Reference proteome</keyword>
<feature type="compositionally biased region" description="Basic and acidic residues" evidence="7">
    <location>
        <begin position="2641"/>
        <end position="2658"/>
    </location>
</feature>
<gene>
    <name evidence="10" type="ORF">Vbra_22627</name>
</gene>
<keyword evidence="2 8" id="KW-0812">Transmembrane</keyword>
<feature type="domain" description="C2" evidence="9">
    <location>
        <begin position="52"/>
        <end position="167"/>
    </location>
</feature>
<evidence type="ECO:0000313" key="10">
    <source>
        <dbReference type="EMBL" id="CEM12164.1"/>
    </source>
</evidence>
<keyword evidence="3" id="KW-0677">Repeat</keyword>
<dbReference type="Gene3D" id="2.60.40.150">
    <property type="entry name" value="C2 domain"/>
    <property type="match status" value="2"/>
</dbReference>
<dbReference type="PANTHER" id="PTHR12546">
    <property type="entry name" value="FER-1-LIKE"/>
    <property type="match status" value="1"/>
</dbReference>
<accession>A0A0G4FFZ7</accession>
<dbReference type="GO" id="GO:0016020">
    <property type="term" value="C:membrane"/>
    <property type="evidence" value="ECO:0007669"/>
    <property type="project" value="UniProtKB-SubCell"/>
</dbReference>
<dbReference type="InterPro" id="IPR000008">
    <property type="entry name" value="C2_dom"/>
</dbReference>
<feature type="region of interest" description="Disordered" evidence="7">
    <location>
        <begin position="2237"/>
        <end position="2262"/>
    </location>
</feature>
<feature type="compositionally biased region" description="Gly residues" evidence="7">
    <location>
        <begin position="1200"/>
        <end position="1210"/>
    </location>
</feature>
<keyword evidence="4 8" id="KW-1133">Transmembrane helix</keyword>
<feature type="coiled-coil region" evidence="6">
    <location>
        <begin position="303"/>
        <end position="342"/>
    </location>
</feature>
<feature type="region of interest" description="Disordered" evidence="7">
    <location>
        <begin position="1865"/>
        <end position="1884"/>
    </location>
</feature>
<dbReference type="PANTHER" id="PTHR12546:SF33">
    <property type="entry name" value="SPERM VESICLE FUSION PROTEIN FER-1"/>
    <property type="match status" value="1"/>
</dbReference>
<feature type="compositionally biased region" description="Low complexity" evidence="7">
    <location>
        <begin position="2239"/>
        <end position="2252"/>
    </location>
</feature>
<protein>
    <recommendedName>
        <fullName evidence="9">C2 domain-containing protein</fullName>
    </recommendedName>
</protein>
<dbReference type="CDD" id="cd00030">
    <property type="entry name" value="C2"/>
    <property type="match status" value="1"/>
</dbReference>
<feature type="region of interest" description="Disordered" evidence="7">
    <location>
        <begin position="1428"/>
        <end position="1447"/>
    </location>
</feature>
<keyword evidence="6" id="KW-0175">Coiled coil</keyword>
<feature type="compositionally biased region" description="Basic and acidic residues" evidence="7">
    <location>
        <begin position="1431"/>
        <end position="1440"/>
    </location>
</feature>
<feature type="compositionally biased region" description="Basic and acidic residues" evidence="7">
    <location>
        <begin position="1155"/>
        <end position="1174"/>
    </location>
</feature>
<dbReference type="PhylomeDB" id="A0A0G4FFZ7"/>
<evidence type="ECO:0000256" key="7">
    <source>
        <dbReference type="SAM" id="MobiDB-lite"/>
    </source>
</evidence>
<feature type="compositionally biased region" description="Low complexity" evidence="7">
    <location>
        <begin position="863"/>
        <end position="873"/>
    </location>
</feature>
<evidence type="ECO:0000256" key="3">
    <source>
        <dbReference type="ARBA" id="ARBA00022737"/>
    </source>
</evidence>
<dbReference type="Pfam" id="PF00168">
    <property type="entry name" value="C2"/>
    <property type="match status" value="4"/>
</dbReference>
<feature type="region of interest" description="Disordered" evidence="7">
    <location>
        <begin position="2636"/>
        <end position="2658"/>
    </location>
</feature>
<dbReference type="Proteomes" id="UP000041254">
    <property type="component" value="Unassembled WGS sequence"/>
</dbReference>
<feature type="compositionally biased region" description="Basic and acidic residues" evidence="7">
    <location>
        <begin position="821"/>
        <end position="836"/>
    </location>
</feature>
<feature type="region of interest" description="Disordered" evidence="7">
    <location>
        <begin position="1014"/>
        <end position="1070"/>
    </location>
</feature>